<evidence type="ECO:0000313" key="4">
    <source>
        <dbReference type="Proteomes" id="UP000006765"/>
    </source>
</evidence>
<evidence type="ECO:0000259" key="2">
    <source>
        <dbReference type="Pfam" id="PF02120"/>
    </source>
</evidence>
<dbReference type="AlphaFoldDB" id="K2HAU2"/>
<gene>
    <name evidence="3" type="ORF">OCGS_2126</name>
</gene>
<feature type="region of interest" description="Disordered" evidence="1">
    <location>
        <begin position="59"/>
        <end position="322"/>
    </location>
</feature>
<dbReference type="STRING" id="1231392.OCGS_2126"/>
<keyword evidence="4" id="KW-1185">Reference proteome</keyword>
<name>K2HAU2_9RHOB</name>
<comment type="caution">
    <text evidence="3">The sequence shown here is derived from an EMBL/GenBank/DDBJ whole genome shotgun (WGS) entry which is preliminary data.</text>
</comment>
<feature type="compositionally biased region" description="Gly residues" evidence="1">
    <location>
        <begin position="412"/>
        <end position="421"/>
    </location>
</feature>
<dbReference type="Proteomes" id="UP000006765">
    <property type="component" value="Unassembled WGS sequence"/>
</dbReference>
<accession>K2HAU2</accession>
<reference evidence="3 4" key="1">
    <citation type="journal article" date="2012" name="J. Bacteriol.">
        <title>Draft Genome Sequence of Oceaniovalibus guishaninsula JLT2003T.</title>
        <authorList>
            <person name="Tang K."/>
            <person name="Liu K."/>
            <person name="Jiao N."/>
        </authorList>
    </citation>
    <scope>NUCLEOTIDE SEQUENCE [LARGE SCALE GENOMIC DNA]</scope>
    <source>
        <strain evidence="3 4">JLT2003</strain>
    </source>
</reference>
<organism evidence="3 4">
    <name type="scientific">Oceaniovalibus guishaninsula JLT2003</name>
    <dbReference type="NCBI Taxonomy" id="1231392"/>
    <lineage>
        <taxon>Bacteria</taxon>
        <taxon>Pseudomonadati</taxon>
        <taxon>Pseudomonadota</taxon>
        <taxon>Alphaproteobacteria</taxon>
        <taxon>Rhodobacterales</taxon>
        <taxon>Roseobacteraceae</taxon>
        <taxon>Oceaniovalibus</taxon>
    </lineage>
</organism>
<dbReference type="CDD" id="cd17470">
    <property type="entry name" value="T3SS_Flik_C"/>
    <property type="match status" value="1"/>
</dbReference>
<dbReference type="Gene3D" id="3.30.750.140">
    <property type="match status" value="1"/>
</dbReference>
<feature type="region of interest" description="Disordered" evidence="1">
    <location>
        <begin position="412"/>
        <end position="436"/>
    </location>
</feature>
<dbReference type="EMBL" id="AMGO01000047">
    <property type="protein sequence ID" value="EKE43792.1"/>
    <property type="molecule type" value="Genomic_DNA"/>
</dbReference>
<proteinExistence type="predicted"/>
<feature type="compositionally biased region" description="Pro residues" evidence="1">
    <location>
        <begin position="108"/>
        <end position="123"/>
    </location>
</feature>
<dbReference type="Pfam" id="PF02120">
    <property type="entry name" value="Flg_hook"/>
    <property type="match status" value="1"/>
</dbReference>
<evidence type="ECO:0000256" key="1">
    <source>
        <dbReference type="SAM" id="MobiDB-lite"/>
    </source>
</evidence>
<dbReference type="InterPro" id="IPR038610">
    <property type="entry name" value="FliK-like_C_sf"/>
</dbReference>
<evidence type="ECO:0000313" key="3">
    <source>
        <dbReference type="EMBL" id="EKE43792.1"/>
    </source>
</evidence>
<dbReference type="InterPro" id="IPR021136">
    <property type="entry name" value="Flagellar_hook_control-like_C"/>
</dbReference>
<feature type="compositionally biased region" description="Low complexity" evidence="1">
    <location>
        <begin position="212"/>
        <end position="227"/>
    </location>
</feature>
<sequence length="460" mass="46692">MQIADIPTMPQSTARDAAGSVAAARIVLPETPGAAFLRHIDAMGAKVAVKAASVETVMDAAPTQAESDDNAPDDSQLPTLPAEPRIVLRPSDRIETVEAATPDEPERTPPAPAADPSANPPPDGIAAVTVIKAPVRPKEGGAPAQPDERPDQSKAPAPPTTVAERQDPKPDASVLPGPVDGGAERMGGAAPERTAQVTATTDRTPAPPDAAPSPADRPTTPLPLAAGPVPPAVPSKTASPEQDAVPLPERVGVEGQNGVSRMTTPPQGPQIVWSSSQNQPSTPPAIENTDRLPTEPSASAPPLPTGATATHGAGPSAPAMPTASPVPAQIVVPQIAEAARALGQGPVDIALSPEELGRVRLTLNVTEQGMSVVIQADRDETLALLRRNIDMLGTALGELGFAKLDFAFSGGRDGGGKGQPGADGRPGQPAFRGGNFDGAGGAVAPVGMRAALLDRLDIRM</sequence>
<dbReference type="RefSeq" id="WP_007427278.1">
    <property type="nucleotide sequence ID" value="NZ_AMGO01000047.1"/>
</dbReference>
<feature type="domain" description="Flagellar hook-length control protein-like C-terminal" evidence="2">
    <location>
        <begin position="345"/>
        <end position="414"/>
    </location>
</feature>
<dbReference type="OrthoDB" id="7203912at2"/>
<dbReference type="eggNOG" id="COG3144">
    <property type="taxonomic scope" value="Bacteria"/>
</dbReference>
<protein>
    <recommendedName>
        <fullName evidence="2">Flagellar hook-length control protein-like C-terminal domain-containing protein</fullName>
    </recommendedName>
</protein>